<dbReference type="PANTHER" id="PTHR11630:SF46">
    <property type="entry name" value="DNA REPLICATION LICENSING FACTOR MCM3-RELATED"/>
    <property type="match status" value="1"/>
</dbReference>
<comment type="similarity">
    <text evidence="3">Belongs to the MCM family.</text>
</comment>
<dbReference type="GO" id="GO:0005634">
    <property type="term" value="C:nucleus"/>
    <property type="evidence" value="ECO:0007669"/>
    <property type="project" value="TreeGrafter"/>
</dbReference>
<evidence type="ECO:0000256" key="2">
    <source>
        <dbReference type="ARBA" id="ARBA00022840"/>
    </source>
</evidence>
<keyword evidence="2 3" id="KW-0067">ATP-binding</keyword>
<dbReference type="InterPro" id="IPR033762">
    <property type="entry name" value="MCM_OB"/>
</dbReference>
<dbReference type="PANTHER" id="PTHR11630">
    <property type="entry name" value="DNA REPLICATION LICENSING FACTOR MCM FAMILY MEMBER"/>
    <property type="match status" value="1"/>
</dbReference>
<evidence type="ECO:0000256" key="5">
    <source>
        <dbReference type="SAM" id="Phobius"/>
    </source>
</evidence>
<name>A0A1Q9F2E9_SYMMI</name>
<evidence type="ECO:0000313" key="8">
    <source>
        <dbReference type="Proteomes" id="UP000186817"/>
    </source>
</evidence>
<keyword evidence="1 3" id="KW-0547">Nucleotide-binding</keyword>
<feature type="transmembrane region" description="Helical" evidence="5">
    <location>
        <begin position="130"/>
        <end position="149"/>
    </location>
</feature>
<evidence type="ECO:0000256" key="1">
    <source>
        <dbReference type="ARBA" id="ARBA00022741"/>
    </source>
</evidence>
<accession>A0A1Q9F2E9</accession>
<dbReference type="InterPro" id="IPR001208">
    <property type="entry name" value="MCM_dom"/>
</dbReference>
<protein>
    <submittedName>
        <fullName evidence="7">DNA replication licensing factor MCM3</fullName>
    </submittedName>
</protein>
<feature type="compositionally biased region" description="Low complexity" evidence="4">
    <location>
        <begin position="480"/>
        <end position="490"/>
    </location>
</feature>
<dbReference type="InterPro" id="IPR031327">
    <property type="entry name" value="MCM"/>
</dbReference>
<dbReference type="PRINTS" id="PR01657">
    <property type="entry name" value="MCMFAMILY"/>
</dbReference>
<dbReference type="Gene3D" id="2.40.50.140">
    <property type="entry name" value="Nucleic acid-binding proteins"/>
    <property type="match status" value="1"/>
</dbReference>
<dbReference type="OrthoDB" id="430810at2759"/>
<dbReference type="SUPFAM" id="SSF50249">
    <property type="entry name" value="Nucleic acid-binding proteins"/>
    <property type="match status" value="1"/>
</dbReference>
<dbReference type="GO" id="GO:1902975">
    <property type="term" value="P:mitotic DNA replication initiation"/>
    <property type="evidence" value="ECO:0007669"/>
    <property type="project" value="TreeGrafter"/>
</dbReference>
<dbReference type="EMBL" id="LSRX01000022">
    <property type="protein sequence ID" value="OLQ13866.1"/>
    <property type="molecule type" value="Genomic_DNA"/>
</dbReference>
<dbReference type="GO" id="GO:0000727">
    <property type="term" value="P:double-strand break repair via break-induced replication"/>
    <property type="evidence" value="ECO:0007669"/>
    <property type="project" value="TreeGrafter"/>
</dbReference>
<dbReference type="SMART" id="SM00382">
    <property type="entry name" value="AAA"/>
    <property type="match status" value="1"/>
</dbReference>
<dbReference type="Pfam" id="PF17207">
    <property type="entry name" value="MCM_OB"/>
    <property type="match status" value="1"/>
</dbReference>
<sequence length="1082" mass="118950">MLFAFDWNVYFPPGCCGLLVCDRRVFLQLRKSWAELLHSGYDGDGRDEQLILDERRQVQAVVLQRCAPYMIVICLASFACCFVALILMPECWRLVIELDYLAMSSNVIGAIFLYRHLLPGARQKLHDWQLAGAFYLPWVCVTFLQIANFSCGDEARDGYYSTRLVYFCYRALLSVALMCPFQCTVAELICSGMVAADVQRSEARAVMMSIELLFLLLIFAGTCFLGQRMIDWAFANARKAEEALSALVDARLGLIEKLCDAEVELSGDLKMLEASASWGSRMGIHLASFEGSFLDVVDEEDEERVLTFLRAASSEGASSCIQASLRTFANDRLDARLYHAAQSGRSDACQHRLAVIFLGNTEPPVATIVAKPTSEVSDDFSSDCEHLFHPLVSAERSLGPASDTDGEMTDTLVCSESIADRSQGSRTTFTRNTFRPGSDRNVCRTHNKGTQTDAQPAKRRADTSDAACQTAGIIRPPVLPQTSQPSSRPQSSDRKVRSHRQLAFAGDVVPNKRLIIARTCQLMLLEDARKMNVRGSGCCAYHVIMSYLHKTVKSMTKSPCRQLEFHSDWQCAICHALHSFEEDQESDADDGKFWCDVCGCTDVPAEPETAPSSMDAEAMSDGPASSFEDAHSILGVSDSVKVAGSEERLKGRPQLRRYASSHVAGVEGLVTRCMVSQPKLVHSRHVHKDQDDGYVESRDHRDTTMLGNQVNRSGGGFPKQDAEGRELKMEVSFSEYKDTQQFDLQESPEAAPPGLIPRSIQVLCDGDLCDKAKPGDRVQVIGVLKGFPPPMQDFTDGVFPIKLVATSITSVKDIVEGQFVADDIENIKKIGSRQDTFALLSRSFAPAICGHEKVKQGLLLQLLSGVEKNLSNGTHLRGDINVLMVGDPSCGKSQMLRFVMNTAPLAISTTGKGSSGVGLTAAMIRDPNSNDFHLEAGAMVLADRGVICIDEFDKMNQADRVAIHEAMEQQVVTISKAGMHVTLNARCSVLAAANPIYGNFNSKLDLVKNIGLPDSLLSRFDLIFIVRDNSTEELDRKIAEQVLAQHMTRFEGVEHKRGVEEVHSSCSPALGVCPEVDEASKM</sequence>
<feature type="domain" description="MCM C-terminal AAA(+) ATPase" evidence="6">
    <location>
        <begin position="836"/>
        <end position="1042"/>
    </location>
</feature>
<dbReference type="InterPro" id="IPR003593">
    <property type="entry name" value="AAA+_ATPase"/>
</dbReference>
<dbReference type="InterPro" id="IPR012340">
    <property type="entry name" value="NA-bd_OB-fold"/>
</dbReference>
<keyword evidence="5" id="KW-0472">Membrane</keyword>
<gene>
    <name evidence="7" type="primary">MCM3</name>
    <name evidence="7" type="ORF">AK812_SmicGene2103</name>
</gene>
<keyword evidence="5" id="KW-1133">Transmembrane helix</keyword>
<feature type="compositionally biased region" description="Polar residues" evidence="4">
    <location>
        <begin position="423"/>
        <end position="435"/>
    </location>
</feature>
<feature type="region of interest" description="Disordered" evidence="4">
    <location>
        <begin position="606"/>
        <end position="628"/>
    </location>
</feature>
<feature type="transmembrane region" description="Helical" evidence="5">
    <location>
        <begin position="66"/>
        <end position="88"/>
    </location>
</feature>
<evidence type="ECO:0000313" key="7">
    <source>
        <dbReference type="EMBL" id="OLQ13866.1"/>
    </source>
</evidence>
<dbReference type="PROSITE" id="PS50051">
    <property type="entry name" value="MCM_2"/>
    <property type="match status" value="1"/>
</dbReference>
<evidence type="ECO:0000256" key="4">
    <source>
        <dbReference type="SAM" id="MobiDB-lite"/>
    </source>
</evidence>
<dbReference type="GO" id="GO:0006271">
    <property type="term" value="P:DNA strand elongation involved in DNA replication"/>
    <property type="evidence" value="ECO:0007669"/>
    <property type="project" value="TreeGrafter"/>
</dbReference>
<feature type="transmembrane region" description="Helical" evidence="5">
    <location>
        <begin position="169"/>
        <end position="196"/>
    </location>
</feature>
<dbReference type="InterPro" id="IPR027417">
    <property type="entry name" value="P-loop_NTPase"/>
</dbReference>
<dbReference type="GO" id="GO:0017116">
    <property type="term" value="F:single-stranded DNA helicase activity"/>
    <property type="evidence" value="ECO:0007669"/>
    <property type="project" value="TreeGrafter"/>
</dbReference>
<evidence type="ECO:0000259" key="6">
    <source>
        <dbReference type="PROSITE" id="PS50051"/>
    </source>
</evidence>
<dbReference type="GO" id="GO:0042555">
    <property type="term" value="C:MCM complex"/>
    <property type="evidence" value="ECO:0007669"/>
    <property type="project" value="TreeGrafter"/>
</dbReference>
<dbReference type="SUPFAM" id="SSF52540">
    <property type="entry name" value="P-loop containing nucleoside triphosphate hydrolases"/>
    <property type="match status" value="1"/>
</dbReference>
<feature type="transmembrane region" description="Helical" evidence="5">
    <location>
        <begin position="208"/>
        <end position="230"/>
    </location>
</feature>
<dbReference type="Proteomes" id="UP000186817">
    <property type="component" value="Unassembled WGS sequence"/>
</dbReference>
<dbReference type="AlphaFoldDB" id="A0A1Q9F2E9"/>
<evidence type="ECO:0000256" key="3">
    <source>
        <dbReference type="RuleBase" id="RU004070"/>
    </source>
</evidence>
<proteinExistence type="inferred from homology"/>
<keyword evidence="8" id="KW-1185">Reference proteome</keyword>
<feature type="region of interest" description="Disordered" evidence="4">
    <location>
        <begin position="423"/>
        <end position="499"/>
    </location>
</feature>
<organism evidence="7 8">
    <name type="scientific">Symbiodinium microadriaticum</name>
    <name type="common">Dinoflagellate</name>
    <name type="synonym">Zooxanthella microadriatica</name>
    <dbReference type="NCBI Taxonomy" id="2951"/>
    <lineage>
        <taxon>Eukaryota</taxon>
        <taxon>Sar</taxon>
        <taxon>Alveolata</taxon>
        <taxon>Dinophyceae</taxon>
        <taxon>Suessiales</taxon>
        <taxon>Symbiodiniaceae</taxon>
        <taxon>Symbiodinium</taxon>
    </lineage>
</organism>
<feature type="transmembrane region" description="Helical" evidence="5">
    <location>
        <begin position="100"/>
        <end position="118"/>
    </location>
</feature>
<keyword evidence="5" id="KW-0812">Transmembrane</keyword>
<dbReference type="Pfam" id="PF00493">
    <property type="entry name" value="MCM"/>
    <property type="match status" value="1"/>
</dbReference>
<dbReference type="SMART" id="SM00350">
    <property type="entry name" value="MCM"/>
    <property type="match status" value="1"/>
</dbReference>
<dbReference type="Gene3D" id="2.20.28.10">
    <property type="match status" value="1"/>
</dbReference>
<dbReference type="GO" id="GO:0003697">
    <property type="term" value="F:single-stranded DNA binding"/>
    <property type="evidence" value="ECO:0007669"/>
    <property type="project" value="TreeGrafter"/>
</dbReference>
<keyword evidence="3" id="KW-0238">DNA-binding</keyword>
<dbReference type="Gene3D" id="3.40.50.300">
    <property type="entry name" value="P-loop containing nucleotide triphosphate hydrolases"/>
    <property type="match status" value="1"/>
</dbReference>
<comment type="caution">
    <text evidence="7">The sequence shown here is derived from an EMBL/GenBank/DDBJ whole genome shotgun (WGS) entry which is preliminary data.</text>
</comment>
<dbReference type="GO" id="GO:0005524">
    <property type="term" value="F:ATP binding"/>
    <property type="evidence" value="ECO:0007669"/>
    <property type="project" value="UniProtKB-KW"/>
</dbReference>
<reference evidence="7 8" key="1">
    <citation type="submission" date="2016-02" db="EMBL/GenBank/DDBJ databases">
        <title>Genome analysis of coral dinoflagellate symbionts highlights evolutionary adaptations to a symbiotic lifestyle.</title>
        <authorList>
            <person name="Aranda M."/>
            <person name="Li Y."/>
            <person name="Liew Y.J."/>
            <person name="Baumgarten S."/>
            <person name="Simakov O."/>
            <person name="Wilson M."/>
            <person name="Piel J."/>
            <person name="Ashoor H."/>
            <person name="Bougouffa S."/>
            <person name="Bajic V.B."/>
            <person name="Ryu T."/>
            <person name="Ravasi T."/>
            <person name="Bayer T."/>
            <person name="Micklem G."/>
            <person name="Kim H."/>
            <person name="Bhak J."/>
            <person name="Lajeunesse T.C."/>
            <person name="Voolstra C.R."/>
        </authorList>
    </citation>
    <scope>NUCLEOTIDE SEQUENCE [LARGE SCALE GENOMIC DNA]</scope>
    <source>
        <strain evidence="7 8">CCMP2467</strain>
    </source>
</reference>